<feature type="transmembrane region" description="Helical" evidence="2">
    <location>
        <begin position="352"/>
        <end position="374"/>
    </location>
</feature>
<dbReference type="GO" id="GO:0043190">
    <property type="term" value="C:ATP-binding cassette (ABC) transporter complex"/>
    <property type="evidence" value="ECO:0007669"/>
    <property type="project" value="InterPro"/>
</dbReference>
<evidence type="ECO:0000313" key="4">
    <source>
        <dbReference type="Proteomes" id="UP000295662"/>
    </source>
</evidence>
<dbReference type="Pfam" id="PF02405">
    <property type="entry name" value="MlaE"/>
    <property type="match status" value="1"/>
</dbReference>
<keyword evidence="2" id="KW-1133">Transmembrane helix</keyword>
<comment type="caution">
    <text evidence="3">The sequence shown here is derived from an EMBL/GenBank/DDBJ whole genome shotgun (WGS) entry which is preliminary data.</text>
</comment>
<dbReference type="PANTHER" id="PTHR30188:SF3">
    <property type="entry name" value="ABC TRANSPORTER PERMEASE"/>
    <property type="match status" value="1"/>
</dbReference>
<dbReference type="InterPro" id="IPR030802">
    <property type="entry name" value="Permease_MalE"/>
</dbReference>
<name>A0A4R7S3P7_9BACT</name>
<evidence type="ECO:0000256" key="1">
    <source>
        <dbReference type="SAM" id="MobiDB-lite"/>
    </source>
</evidence>
<dbReference type="RefSeq" id="WP_133794176.1">
    <property type="nucleotide sequence ID" value="NZ_SOCA01000002.1"/>
</dbReference>
<dbReference type="EMBL" id="SOCA01000002">
    <property type="protein sequence ID" value="TDU73022.1"/>
    <property type="molecule type" value="Genomic_DNA"/>
</dbReference>
<keyword evidence="2" id="KW-0472">Membrane</keyword>
<feature type="region of interest" description="Disordered" evidence="1">
    <location>
        <begin position="25"/>
        <end position="46"/>
    </location>
</feature>
<organism evidence="3 4">
    <name type="scientific">Prosthecobacter fusiformis</name>
    <dbReference type="NCBI Taxonomy" id="48464"/>
    <lineage>
        <taxon>Bacteria</taxon>
        <taxon>Pseudomonadati</taxon>
        <taxon>Verrucomicrobiota</taxon>
        <taxon>Verrucomicrobiia</taxon>
        <taxon>Verrucomicrobiales</taxon>
        <taxon>Verrucomicrobiaceae</taxon>
        <taxon>Prosthecobacter</taxon>
    </lineage>
</organism>
<dbReference type="GO" id="GO:0005548">
    <property type="term" value="F:phospholipid transporter activity"/>
    <property type="evidence" value="ECO:0007669"/>
    <property type="project" value="TreeGrafter"/>
</dbReference>
<gene>
    <name evidence="3" type="ORF">EI77_01488</name>
</gene>
<accession>A0A4R7S3P7</accession>
<dbReference type="PANTHER" id="PTHR30188">
    <property type="entry name" value="ABC TRANSPORTER PERMEASE PROTEIN-RELATED"/>
    <property type="match status" value="1"/>
</dbReference>
<protein>
    <submittedName>
        <fullName evidence="3">Phospholipid/cholesterol/gamma-HCH transport system permease protein</fullName>
    </submittedName>
</protein>
<feature type="transmembrane region" description="Helical" evidence="2">
    <location>
        <begin position="160"/>
        <end position="188"/>
    </location>
</feature>
<feature type="compositionally biased region" description="Basic and acidic residues" evidence="1">
    <location>
        <begin position="30"/>
        <end position="46"/>
    </location>
</feature>
<evidence type="ECO:0000313" key="3">
    <source>
        <dbReference type="EMBL" id="TDU73022.1"/>
    </source>
</evidence>
<sequence>MSSRTDESSPPLASWAKGGKGAVLTLSGDWSRDGPETKVEGDVPSDWPERYETKNLGNFDSTLPAFLLATLRSFEAKEDVQPDLAGLPDNLRGLMELALAVPERSEAKSQQSNTSDLKELGKITLSIWEGLNKMSAFVGESMLSLGRYFTGKARFRRSDFWMIVQQCGIEALPIVSLISFLIGLILAFVGNVQLTNFGANIFVADLVGIAMVREMGVVMTGIIMSGRTGAAFAAHLGSMKANEEIDALRTFGLNAFDFLVLPRLLALMIMLPVLTVYANIIGILGGMLVGVAVGIPPVLYWTQTVGAITLTTAFLGVFKSFFFAAAIAISGCMQGMEAGNSSAAVGQATTRAVVISITAIIMMDSAFAAIFTLLDI</sequence>
<feature type="region of interest" description="Disordered" evidence="1">
    <location>
        <begin position="1"/>
        <end position="20"/>
    </location>
</feature>
<dbReference type="AlphaFoldDB" id="A0A4R7S3P7"/>
<dbReference type="Proteomes" id="UP000295662">
    <property type="component" value="Unassembled WGS sequence"/>
</dbReference>
<proteinExistence type="predicted"/>
<feature type="transmembrane region" description="Helical" evidence="2">
    <location>
        <begin position="264"/>
        <end position="295"/>
    </location>
</feature>
<reference evidence="3 4" key="1">
    <citation type="submission" date="2019-03" db="EMBL/GenBank/DDBJ databases">
        <title>Genomic Encyclopedia of Archaeal and Bacterial Type Strains, Phase II (KMG-II): from individual species to whole genera.</title>
        <authorList>
            <person name="Goeker M."/>
        </authorList>
    </citation>
    <scope>NUCLEOTIDE SEQUENCE [LARGE SCALE GENOMIC DNA]</scope>
    <source>
        <strain evidence="3 4">ATCC 25309</strain>
    </source>
</reference>
<keyword evidence="4" id="KW-1185">Reference proteome</keyword>
<evidence type="ECO:0000256" key="2">
    <source>
        <dbReference type="SAM" id="Phobius"/>
    </source>
</evidence>
<feature type="transmembrane region" description="Helical" evidence="2">
    <location>
        <begin position="307"/>
        <end position="331"/>
    </location>
</feature>
<keyword evidence="2" id="KW-0812">Transmembrane</keyword>
<dbReference type="OrthoDB" id="9805022at2"/>